<dbReference type="PANTHER" id="PTHR47967:SF128">
    <property type="entry name" value="ASPARTIC PROTEINASE CDR1-LIKE"/>
    <property type="match status" value="1"/>
</dbReference>
<evidence type="ECO:0000256" key="4">
    <source>
        <dbReference type="ARBA" id="ARBA00022801"/>
    </source>
</evidence>
<evidence type="ECO:0000313" key="8">
    <source>
        <dbReference type="EMBL" id="KAL2331035.1"/>
    </source>
</evidence>
<dbReference type="Gene3D" id="2.40.70.10">
    <property type="entry name" value="Acid Proteases"/>
    <property type="match status" value="3"/>
</dbReference>
<dbReference type="PANTHER" id="PTHR47967">
    <property type="entry name" value="OS07G0603500 PROTEIN-RELATED"/>
    <property type="match status" value="1"/>
</dbReference>
<comment type="similarity">
    <text evidence="1">Belongs to the peptidase A1 family.</text>
</comment>
<dbReference type="GO" id="GO:0004190">
    <property type="term" value="F:aspartic-type endopeptidase activity"/>
    <property type="evidence" value="ECO:0007669"/>
    <property type="project" value="UniProtKB-KW"/>
</dbReference>
<accession>A0ABD1M5G2</accession>
<dbReference type="PROSITE" id="PS51767">
    <property type="entry name" value="PEPTIDASE_A1"/>
    <property type="match status" value="1"/>
</dbReference>
<evidence type="ECO:0000256" key="2">
    <source>
        <dbReference type="ARBA" id="ARBA00022670"/>
    </source>
</evidence>
<evidence type="ECO:0000259" key="7">
    <source>
        <dbReference type="PROSITE" id="PS51767"/>
    </source>
</evidence>
<dbReference type="Pfam" id="PF14543">
    <property type="entry name" value="TAXi_N"/>
    <property type="match status" value="2"/>
</dbReference>
<dbReference type="InterPro" id="IPR032861">
    <property type="entry name" value="TAXi_N"/>
</dbReference>
<feature type="chain" id="PRO_5044854357" description="Peptidase A1 domain-containing protein" evidence="6">
    <location>
        <begin position="23"/>
        <end position="399"/>
    </location>
</feature>
<gene>
    <name evidence="8" type="ORF">Fmac_018616</name>
</gene>
<keyword evidence="6" id="KW-0732">Signal</keyword>
<evidence type="ECO:0000313" key="9">
    <source>
        <dbReference type="Proteomes" id="UP001603857"/>
    </source>
</evidence>
<dbReference type="InterPro" id="IPR033121">
    <property type="entry name" value="PEPTIDASE_A1"/>
</dbReference>
<keyword evidence="4" id="KW-0378">Hydrolase</keyword>
<dbReference type="InterPro" id="IPR032799">
    <property type="entry name" value="TAXi_C"/>
</dbReference>
<dbReference type="CDD" id="cd05476">
    <property type="entry name" value="pepsin_A_like_plant"/>
    <property type="match status" value="1"/>
</dbReference>
<keyword evidence="2" id="KW-0645">Protease</keyword>
<reference evidence="8 9" key="1">
    <citation type="submission" date="2024-08" db="EMBL/GenBank/DDBJ databases">
        <title>Insights into the chromosomal genome structure of Flemingia macrophylla.</title>
        <authorList>
            <person name="Ding Y."/>
            <person name="Zhao Y."/>
            <person name="Bi W."/>
            <person name="Wu M."/>
            <person name="Zhao G."/>
            <person name="Gong Y."/>
            <person name="Li W."/>
            <person name="Zhang P."/>
        </authorList>
    </citation>
    <scope>NUCLEOTIDE SEQUENCE [LARGE SCALE GENOMIC DNA]</scope>
    <source>
        <strain evidence="8">DYQJB</strain>
        <tissue evidence="8">Leaf</tissue>
    </source>
</reference>
<name>A0ABD1M5G2_9FABA</name>
<dbReference type="EMBL" id="JBGMDY010000006">
    <property type="protein sequence ID" value="KAL2331035.1"/>
    <property type="molecule type" value="Genomic_DNA"/>
</dbReference>
<dbReference type="AlphaFoldDB" id="A0ABD1M5G2"/>
<dbReference type="Proteomes" id="UP001603857">
    <property type="component" value="Unassembled WGS sequence"/>
</dbReference>
<organism evidence="8 9">
    <name type="scientific">Flemingia macrophylla</name>
    <dbReference type="NCBI Taxonomy" id="520843"/>
    <lineage>
        <taxon>Eukaryota</taxon>
        <taxon>Viridiplantae</taxon>
        <taxon>Streptophyta</taxon>
        <taxon>Embryophyta</taxon>
        <taxon>Tracheophyta</taxon>
        <taxon>Spermatophyta</taxon>
        <taxon>Magnoliopsida</taxon>
        <taxon>eudicotyledons</taxon>
        <taxon>Gunneridae</taxon>
        <taxon>Pentapetalae</taxon>
        <taxon>rosids</taxon>
        <taxon>fabids</taxon>
        <taxon>Fabales</taxon>
        <taxon>Fabaceae</taxon>
        <taxon>Papilionoideae</taxon>
        <taxon>50 kb inversion clade</taxon>
        <taxon>NPAAA clade</taxon>
        <taxon>indigoferoid/millettioid clade</taxon>
        <taxon>Phaseoleae</taxon>
        <taxon>Flemingia</taxon>
    </lineage>
</organism>
<dbReference type="InterPro" id="IPR021109">
    <property type="entry name" value="Peptidase_aspartic_dom_sf"/>
</dbReference>
<protein>
    <recommendedName>
        <fullName evidence="7">Peptidase A1 domain-containing protein</fullName>
    </recommendedName>
</protein>
<dbReference type="GO" id="GO:0006508">
    <property type="term" value="P:proteolysis"/>
    <property type="evidence" value="ECO:0007669"/>
    <property type="project" value="UniProtKB-KW"/>
</dbReference>
<sequence>MGLILLLIVQLTLLSTPSTTTAKPTNGFSVDIFHRDSPVSPFYNPSMNRTEAIIWAAKRSISRSNMLLNLDSAEAPILPCEANYLMRIWLGTPPLEQFVTVDSGSAETWVQCEPCDNCYRQATPIFDLIKSSTYNRLTYGTFSRGGLGTDVLRFGDPNSSNMVSFNNLVFGCGFNNSWKPYEPIQNVTGILGLGNSPLSFVAQLSSQLGQIFSYCLTSYYSPSSGTFRFGNESTQSGNSISTTPMVQKPGNALYYVTLNGISVDEDRVDAKQPSEGNMFVDSGSSVTMLESSLYYAVQNLLLDNIESDPLDQPNPPFRVCYESLENVDVPTLTFHFAGDDLIMMESNFFHFFKSGIACLALEPRDGTSILGSVSQVDYKVEYDLGRKTVSFAPADCTRD</sequence>
<evidence type="ECO:0000256" key="6">
    <source>
        <dbReference type="SAM" id="SignalP"/>
    </source>
</evidence>
<evidence type="ECO:0000256" key="3">
    <source>
        <dbReference type="ARBA" id="ARBA00022750"/>
    </source>
</evidence>
<feature type="domain" description="Peptidase A1" evidence="7">
    <location>
        <begin position="84"/>
        <end position="392"/>
    </location>
</feature>
<keyword evidence="9" id="KW-1185">Reference proteome</keyword>
<evidence type="ECO:0000256" key="1">
    <source>
        <dbReference type="ARBA" id="ARBA00007447"/>
    </source>
</evidence>
<keyword evidence="5" id="KW-0325">Glycoprotein</keyword>
<proteinExistence type="inferred from homology"/>
<feature type="signal peptide" evidence="6">
    <location>
        <begin position="1"/>
        <end position="22"/>
    </location>
</feature>
<comment type="caution">
    <text evidence="8">The sequence shown here is derived from an EMBL/GenBank/DDBJ whole genome shotgun (WGS) entry which is preliminary data.</text>
</comment>
<keyword evidence="3" id="KW-0064">Aspartyl protease</keyword>
<evidence type="ECO:0000256" key="5">
    <source>
        <dbReference type="ARBA" id="ARBA00023180"/>
    </source>
</evidence>
<dbReference type="InterPro" id="IPR051708">
    <property type="entry name" value="Plant_Aspart_Prot_A1"/>
</dbReference>
<dbReference type="SUPFAM" id="SSF50630">
    <property type="entry name" value="Acid proteases"/>
    <property type="match status" value="1"/>
</dbReference>
<dbReference type="Pfam" id="PF14541">
    <property type="entry name" value="TAXi_C"/>
    <property type="match status" value="1"/>
</dbReference>
<dbReference type="InterPro" id="IPR034161">
    <property type="entry name" value="Pepsin-like_plant"/>
</dbReference>